<keyword evidence="7 9" id="KW-0472">Membrane</keyword>
<organism evidence="10 11">
    <name type="scientific">Rhizophlyctis rosea</name>
    <dbReference type="NCBI Taxonomy" id="64517"/>
    <lineage>
        <taxon>Eukaryota</taxon>
        <taxon>Fungi</taxon>
        <taxon>Fungi incertae sedis</taxon>
        <taxon>Chytridiomycota</taxon>
        <taxon>Chytridiomycota incertae sedis</taxon>
        <taxon>Chytridiomycetes</taxon>
        <taxon>Rhizophlyctidales</taxon>
        <taxon>Rhizophlyctidaceae</taxon>
        <taxon>Rhizophlyctis</taxon>
    </lineage>
</organism>
<dbReference type="Pfam" id="PF06703">
    <property type="entry name" value="SPC25"/>
    <property type="match status" value="1"/>
</dbReference>
<dbReference type="PANTHER" id="PTHR13085">
    <property type="entry name" value="MICROSOMAL SIGNAL PEPTIDASE 25 KDA SUBUNIT"/>
    <property type="match status" value="1"/>
</dbReference>
<keyword evidence="4 9" id="KW-0812">Transmembrane</keyword>
<sequence length="212" mass="23530">MANTKPTASKAVQDYEATPVMVTPYNGVEMKHTVDDAVRKLFTTDFAYKENTRHSDFRLILGYSACAFAAAGALYSYKVPFPDCRPLLAVCVVAYFILNSLMMFYTQYVEKDIIFVGTKSDRLGVDSPTTLTIRSQTPRFSPSYTLTFEIEQSPYPHAKTGKPSSSKGAKTLDLKRNFGDYFDVDGKFSAEALAEDVVRVVGRDGASFVKSQ</sequence>
<reference evidence="10" key="1">
    <citation type="submission" date="2020-05" db="EMBL/GenBank/DDBJ databases">
        <title>Phylogenomic resolution of chytrid fungi.</title>
        <authorList>
            <person name="Stajich J.E."/>
            <person name="Amses K."/>
            <person name="Simmons R."/>
            <person name="Seto K."/>
            <person name="Myers J."/>
            <person name="Bonds A."/>
            <person name="Quandt C.A."/>
            <person name="Barry K."/>
            <person name="Liu P."/>
            <person name="Grigoriev I."/>
            <person name="Longcore J.E."/>
            <person name="James T.Y."/>
        </authorList>
    </citation>
    <scope>NUCLEOTIDE SEQUENCE</scope>
    <source>
        <strain evidence="10">JEL0318</strain>
    </source>
</reference>
<evidence type="ECO:0000256" key="3">
    <source>
        <dbReference type="ARBA" id="ARBA00017057"/>
    </source>
</evidence>
<comment type="function">
    <text evidence="8">Component of the signal peptidase complex (SPC) which catalyzes the cleavage of N-terminal signal sequences from nascent proteins as they are translocated into the lumen of the endoplasmic reticulum. Enhances the enzymatic activity of SPC and facilitates the interactions between different components of the translocation site.</text>
</comment>
<comment type="similarity">
    <text evidence="2">Belongs to the SPCS2 family.</text>
</comment>
<gene>
    <name evidence="10" type="primary">SPCS2</name>
    <name evidence="10" type="ORF">HK097_011604</name>
</gene>
<proteinExistence type="inferred from homology"/>
<name>A0AAD5S644_9FUNG</name>
<protein>
    <recommendedName>
        <fullName evidence="3">Signal peptidase complex subunit 2</fullName>
    </recommendedName>
</protein>
<evidence type="ECO:0000313" key="10">
    <source>
        <dbReference type="EMBL" id="KAJ3047348.1"/>
    </source>
</evidence>
<evidence type="ECO:0000256" key="8">
    <source>
        <dbReference type="ARBA" id="ARBA00045608"/>
    </source>
</evidence>
<feature type="transmembrane region" description="Helical" evidence="9">
    <location>
        <begin position="57"/>
        <end position="75"/>
    </location>
</feature>
<evidence type="ECO:0000256" key="6">
    <source>
        <dbReference type="ARBA" id="ARBA00022989"/>
    </source>
</evidence>
<dbReference type="PANTHER" id="PTHR13085:SF0">
    <property type="entry name" value="SIGNAL PEPTIDASE COMPLEX SUBUNIT 2"/>
    <property type="match status" value="1"/>
</dbReference>
<dbReference type="GO" id="GO:0045047">
    <property type="term" value="P:protein targeting to ER"/>
    <property type="evidence" value="ECO:0007669"/>
    <property type="project" value="TreeGrafter"/>
</dbReference>
<dbReference type="GO" id="GO:0005787">
    <property type="term" value="C:signal peptidase complex"/>
    <property type="evidence" value="ECO:0007669"/>
    <property type="project" value="InterPro"/>
</dbReference>
<keyword evidence="11" id="KW-1185">Reference proteome</keyword>
<dbReference type="InterPro" id="IPR009582">
    <property type="entry name" value="Spc2/SPCS2"/>
</dbReference>
<keyword evidence="6 9" id="KW-1133">Transmembrane helix</keyword>
<dbReference type="Proteomes" id="UP001212841">
    <property type="component" value="Unassembled WGS sequence"/>
</dbReference>
<comment type="subcellular location">
    <subcellularLocation>
        <location evidence="1">Endoplasmic reticulum membrane</location>
        <topology evidence="1">Multi-pass membrane protein</topology>
    </subcellularLocation>
</comment>
<comment type="caution">
    <text evidence="10">The sequence shown here is derived from an EMBL/GenBank/DDBJ whole genome shotgun (WGS) entry which is preliminary data.</text>
</comment>
<evidence type="ECO:0000313" key="11">
    <source>
        <dbReference type="Proteomes" id="UP001212841"/>
    </source>
</evidence>
<feature type="transmembrane region" description="Helical" evidence="9">
    <location>
        <begin position="87"/>
        <end position="105"/>
    </location>
</feature>
<evidence type="ECO:0000256" key="9">
    <source>
        <dbReference type="SAM" id="Phobius"/>
    </source>
</evidence>
<evidence type="ECO:0000256" key="2">
    <source>
        <dbReference type="ARBA" id="ARBA00007324"/>
    </source>
</evidence>
<evidence type="ECO:0000256" key="1">
    <source>
        <dbReference type="ARBA" id="ARBA00004477"/>
    </source>
</evidence>
<evidence type="ECO:0000256" key="5">
    <source>
        <dbReference type="ARBA" id="ARBA00022824"/>
    </source>
</evidence>
<dbReference type="GO" id="GO:0006465">
    <property type="term" value="P:signal peptide processing"/>
    <property type="evidence" value="ECO:0007669"/>
    <property type="project" value="InterPro"/>
</dbReference>
<dbReference type="EMBL" id="JADGJD010000978">
    <property type="protein sequence ID" value="KAJ3047348.1"/>
    <property type="molecule type" value="Genomic_DNA"/>
</dbReference>
<dbReference type="AlphaFoldDB" id="A0AAD5S644"/>
<accession>A0AAD5S644</accession>
<evidence type="ECO:0000256" key="4">
    <source>
        <dbReference type="ARBA" id="ARBA00022692"/>
    </source>
</evidence>
<evidence type="ECO:0000256" key="7">
    <source>
        <dbReference type="ARBA" id="ARBA00023136"/>
    </source>
</evidence>
<keyword evidence="5" id="KW-0256">Endoplasmic reticulum</keyword>